<dbReference type="GO" id="GO:0007165">
    <property type="term" value="P:signal transduction"/>
    <property type="evidence" value="ECO:0007669"/>
    <property type="project" value="InterPro"/>
</dbReference>
<dbReference type="Pfam" id="PF13676">
    <property type="entry name" value="TIR_2"/>
    <property type="match status" value="1"/>
</dbReference>
<feature type="domain" description="TIR" evidence="1">
    <location>
        <begin position="3"/>
        <end position="130"/>
    </location>
</feature>
<dbReference type="InterPro" id="IPR042342">
    <property type="entry name" value="TTC22"/>
</dbReference>
<name>A0A286GWC4_9BACT</name>
<gene>
    <name evidence="2" type="ORF">SAMN06269250_0176</name>
</gene>
<dbReference type="PANTHER" id="PTHR16253">
    <property type="entry name" value="TETRATRICOPEPTIDE REPEAT PROTEIN 22"/>
    <property type="match status" value="1"/>
</dbReference>
<dbReference type="PANTHER" id="PTHR16253:SF0">
    <property type="entry name" value="TETRATRICOPEPTIDE REPEAT PROTEIN 22"/>
    <property type="match status" value="1"/>
</dbReference>
<dbReference type="PROSITE" id="PS50104">
    <property type="entry name" value="TIR"/>
    <property type="match status" value="1"/>
</dbReference>
<protein>
    <submittedName>
        <fullName evidence="2">TIR domain-containing protein</fullName>
    </submittedName>
</protein>
<dbReference type="Gene3D" id="3.40.50.10140">
    <property type="entry name" value="Toll/interleukin-1 receptor homology (TIR) domain"/>
    <property type="match status" value="1"/>
</dbReference>
<dbReference type="RefSeq" id="WP_097132219.1">
    <property type="nucleotide sequence ID" value="NZ_OCNH01000011.1"/>
</dbReference>
<dbReference type="InterPro" id="IPR035897">
    <property type="entry name" value="Toll_tir_struct_dom_sf"/>
</dbReference>
<dbReference type="Gene3D" id="1.25.40.10">
    <property type="entry name" value="Tetratricopeptide repeat domain"/>
    <property type="match status" value="1"/>
</dbReference>
<dbReference type="Pfam" id="PF08238">
    <property type="entry name" value="Sel1"/>
    <property type="match status" value="2"/>
</dbReference>
<dbReference type="InterPro" id="IPR006597">
    <property type="entry name" value="Sel1-like"/>
</dbReference>
<dbReference type="SUPFAM" id="SSF52200">
    <property type="entry name" value="Toll/Interleukin receptor TIR domain"/>
    <property type="match status" value="1"/>
</dbReference>
<reference evidence="3" key="1">
    <citation type="submission" date="2017-09" db="EMBL/GenBank/DDBJ databases">
        <authorList>
            <person name="Varghese N."/>
            <person name="Submissions S."/>
        </authorList>
    </citation>
    <scope>NUCLEOTIDE SEQUENCE [LARGE SCALE GENOMIC DNA]</scope>
    <source>
        <strain evidence="3">DSM 29961</strain>
    </source>
</reference>
<dbReference type="SUPFAM" id="SSF81901">
    <property type="entry name" value="HCP-like"/>
    <property type="match status" value="1"/>
</dbReference>
<keyword evidence="3" id="KW-1185">Reference proteome</keyword>
<evidence type="ECO:0000313" key="2">
    <source>
        <dbReference type="EMBL" id="SOD99803.1"/>
    </source>
</evidence>
<dbReference type="OrthoDB" id="844699at2"/>
<dbReference type="InterPro" id="IPR011990">
    <property type="entry name" value="TPR-like_helical_dom_sf"/>
</dbReference>
<dbReference type="AlphaFoldDB" id="A0A286GWC4"/>
<dbReference type="Proteomes" id="UP000219452">
    <property type="component" value="Unassembled WGS sequence"/>
</dbReference>
<proteinExistence type="predicted"/>
<dbReference type="EMBL" id="OCNH01000011">
    <property type="protein sequence ID" value="SOD99803.1"/>
    <property type="molecule type" value="Genomic_DNA"/>
</dbReference>
<sequence>MNCTLDVLISYSNEDKATASKLLECLELNELVCWIAPRDIQPCKTWHNSIISSIQNANTYLVILSKRSIQRKEINEEIEKAISLKKYIIFFQVEKLELPYRLQTQQYLFTCIQGYDRPEEDVLSQLKNSLYLFRIKRDAGIFPPAREINEQADFLQNGKIDYLNRNFDRAYEYFIQAANAGSAEAFFYLGEICRKRECNQSILEKPIVFYKKAIDLKSAIGYWGLAELLDTKKETAKIAMQYYKQVSNAIAEKALDEDGYCCFLYSIMYKEGKGLDKDETLALWWLQRAIKFGYKLPEPSIKRSIITYGYRW</sequence>
<evidence type="ECO:0000259" key="1">
    <source>
        <dbReference type="PROSITE" id="PS50104"/>
    </source>
</evidence>
<dbReference type="InterPro" id="IPR000157">
    <property type="entry name" value="TIR_dom"/>
</dbReference>
<accession>A0A286GWC4</accession>
<organism evidence="2 3">
    <name type="scientific">Spirosoma fluviale</name>
    <dbReference type="NCBI Taxonomy" id="1597977"/>
    <lineage>
        <taxon>Bacteria</taxon>
        <taxon>Pseudomonadati</taxon>
        <taxon>Bacteroidota</taxon>
        <taxon>Cytophagia</taxon>
        <taxon>Cytophagales</taxon>
        <taxon>Cytophagaceae</taxon>
        <taxon>Spirosoma</taxon>
    </lineage>
</organism>
<dbReference type="SMART" id="SM00671">
    <property type="entry name" value="SEL1"/>
    <property type="match status" value="2"/>
</dbReference>
<evidence type="ECO:0000313" key="3">
    <source>
        <dbReference type="Proteomes" id="UP000219452"/>
    </source>
</evidence>